<evidence type="ECO:0000313" key="3">
    <source>
        <dbReference type="EMBL" id="TQM62138.1"/>
    </source>
</evidence>
<dbReference type="Pfam" id="PF13531">
    <property type="entry name" value="SBP_bac_11"/>
    <property type="match status" value="1"/>
</dbReference>
<dbReference type="Gene3D" id="3.40.50.410">
    <property type="entry name" value="von Willebrand factor, type A domain"/>
    <property type="match status" value="1"/>
</dbReference>
<dbReference type="OrthoDB" id="5621159at2"/>
<comment type="caution">
    <text evidence="3">The sequence shown here is derived from an EMBL/GenBank/DDBJ whole genome shotgun (WGS) entry which is preliminary data.</text>
</comment>
<keyword evidence="1" id="KW-0812">Transmembrane</keyword>
<dbReference type="SUPFAM" id="SSF53300">
    <property type="entry name" value="vWA-like"/>
    <property type="match status" value="1"/>
</dbReference>
<feature type="transmembrane region" description="Helical" evidence="1">
    <location>
        <begin position="40"/>
        <end position="61"/>
    </location>
</feature>
<dbReference type="EMBL" id="VFPM01000002">
    <property type="protein sequence ID" value="TQM62138.1"/>
    <property type="molecule type" value="Genomic_DNA"/>
</dbReference>
<keyword evidence="1" id="KW-1133">Transmembrane helix</keyword>
<protein>
    <submittedName>
        <fullName evidence="3">von Willebrand factor type A domain-containing protein</fullName>
    </submittedName>
</protein>
<evidence type="ECO:0000259" key="2">
    <source>
        <dbReference type="PROSITE" id="PS50234"/>
    </source>
</evidence>
<dbReference type="RefSeq" id="WP_141844244.1">
    <property type="nucleotide sequence ID" value="NZ_VFPM01000002.1"/>
</dbReference>
<feature type="domain" description="VWFA" evidence="2">
    <location>
        <begin position="373"/>
        <end position="565"/>
    </location>
</feature>
<dbReference type="Proteomes" id="UP000316747">
    <property type="component" value="Unassembled WGS sequence"/>
</dbReference>
<sequence length="576" mass="60825">MTSPTPPQRPVGPYEKSLVESRAARKALEAKLAARRRNRVIASILGVVLLVGAGVGGAIWWTGRDTAIPLSALPSVTGKACPDRTPVTLWVSEAAQPATLALAKQYQADPSSPCVDYLVKGKTPIEAMIGLGQGQPNRPDGWIPDSPRWVERVNQTAKINAKVAQPFAKSPLVIAMDPTEATSLEGQPQWLDLVASDAPIRLSDPRTTTAGMLTLASALPQLSAEQGRTVIPKLAQGAAASIDDLFATYNETPDKARAFPVAEADLIDHNRLYPDHKMVSVTPAEGTPAFEFSLVNVATDPVRDQAVELLRAYLQGPKAATIFAQYGIRSTSVPVTMPTPQGSIGDVKVGPQPDAPTVARATDTWQSATTDFSLLAVFDVSGSMNEKVGNTTRVAITQEAAGIALSALPRSTKLGLWFFSIGIGAGGTDYKQVAPIGRLDDPAHRATVAAGAAALSKNVGGGTGLYDTIWAAYQTAMKSYDPDRVNAVVVMTDGRNDDPNGISLEQLKANLRAASNPAKPIAITTIGIGPDVDPKALTAISRMTYSDFYSAPSPGDMTTVLARALFDHECKDGRCV</sequence>
<dbReference type="PROSITE" id="PS50234">
    <property type="entry name" value="VWFA"/>
    <property type="match status" value="1"/>
</dbReference>
<evidence type="ECO:0000313" key="4">
    <source>
        <dbReference type="Proteomes" id="UP000316747"/>
    </source>
</evidence>
<dbReference type="SUPFAM" id="SSF53850">
    <property type="entry name" value="Periplasmic binding protein-like II"/>
    <property type="match status" value="1"/>
</dbReference>
<dbReference type="Gene3D" id="3.40.190.10">
    <property type="entry name" value="Periplasmic binding protein-like II"/>
    <property type="match status" value="2"/>
</dbReference>
<keyword evidence="1" id="KW-0472">Membrane</keyword>
<gene>
    <name evidence="3" type="ORF">FBY41_2166</name>
</gene>
<name>A0A543HUW7_9MICO</name>
<proteinExistence type="predicted"/>
<dbReference type="Pfam" id="PF00092">
    <property type="entry name" value="VWA"/>
    <property type="match status" value="1"/>
</dbReference>
<organism evidence="3 4">
    <name type="scientific">Humibacillus xanthopallidus</name>
    <dbReference type="NCBI Taxonomy" id="412689"/>
    <lineage>
        <taxon>Bacteria</taxon>
        <taxon>Bacillati</taxon>
        <taxon>Actinomycetota</taxon>
        <taxon>Actinomycetes</taxon>
        <taxon>Micrococcales</taxon>
        <taxon>Intrasporangiaceae</taxon>
        <taxon>Humibacillus</taxon>
    </lineage>
</organism>
<keyword evidence="4" id="KW-1185">Reference proteome</keyword>
<dbReference type="InterPro" id="IPR002035">
    <property type="entry name" value="VWF_A"/>
</dbReference>
<reference evidence="3 4" key="1">
    <citation type="submission" date="2019-06" db="EMBL/GenBank/DDBJ databases">
        <title>Genome sequencing of plant associated microbes to promote plant fitness in Sorghum bicolor and Oryza sativa.</title>
        <authorList>
            <person name="Coleman-Derr D."/>
        </authorList>
    </citation>
    <scope>NUCLEOTIDE SEQUENCE [LARGE SCALE GENOMIC DNA]</scope>
    <source>
        <strain evidence="3 4">KV-663</strain>
    </source>
</reference>
<accession>A0A543HUW7</accession>
<dbReference type="AlphaFoldDB" id="A0A543HUW7"/>
<evidence type="ECO:0000256" key="1">
    <source>
        <dbReference type="SAM" id="Phobius"/>
    </source>
</evidence>
<dbReference type="InterPro" id="IPR036465">
    <property type="entry name" value="vWFA_dom_sf"/>
</dbReference>
<dbReference type="SMART" id="SM00327">
    <property type="entry name" value="VWA"/>
    <property type="match status" value="1"/>
</dbReference>